<dbReference type="GO" id="GO:0015171">
    <property type="term" value="F:amino acid transmembrane transporter activity"/>
    <property type="evidence" value="ECO:0007669"/>
    <property type="project" value="TreeGrafter"/>
</dbReference>
<evidence type="ECO:0000313" key="7">
    <source>
        <dbReference type="EMBL" id="MBP1295452.1"/>
    </source>
</evidence>
<dbReference type="PANTHER" id="PTHR30086">
    <property type="entry name" value="ARGININE EXPORTER PROTEIN ARGO"/>
    <property type="match status" value="1"/>
</dbReference>
<dbReference type="Pfam" id="PF01810">
    <property type="entry name" value="LysE"/>
    <property type="match status" value="1"/>
</dbReference>
<dbReference type="PANTHER" id="PTHR30086:SF20">
    <property type="entry name" value="ARGININE EXPORTER PROTEIN ARGO-RELATED"/>
    <property type="match status" value="1"/>
</dbReference>
<evidence type="ECO:0000256" key="2">
    <source>
        <dbReference type="ARBA" id="ARBA00022475"/>
    </source>
</evidence>
<reference evidence="7" key="1">
    <citation type="submission" date="2021-02" db="EMBL/GenBank/DDBJ databases">
        <title>Genomic Encyclopedia of Type Strains, Phase IV (KMG-V): Genome sequencing to study the core and pangenomes of soil and plant-associated prokaryotes.</title>
        <authorList>
            <person name="Whitman W."/>
        </authorList>
    </citation>
    <scope>NUCLEOTIDE SEQUENCE</scope>
    <source>
        <strain evidence="7">USDA 406</strain>
    </source>
</reference>
<name>A0A1E3ENU1_BRAEL</name>
<keyword evidence="3 6" id="KW-0812">Transmembrane</keyword>
<evidence type="ECO:0000256" key="1">
    <source>
        <dbReference type="ARBA" id="ARBA00004651"/>
    </source>
</evidence>
<proteinExistence type="predicted"/>
<evidence type="ECO:0000256" key="4">
    <source>
        <dbReference type="ARBA" id="ARBA00022989"/>
    </source>
</evidence>
<gene>
    <name evidence="8" type="ORF">ABIF29_005857</name>
    <name evidence="7" type="ORF">JOH49_005205</name>
</gene>
<dbReference type="Proteomes" id="UP000673383">
    <property type="component" value="Unassembled WGS sequence"/>
</dbReference>
<feature type="transmembrane region" description="Helical" evidence="6">
    <location>
        <begin position="125"/>
        <end position="143"/>
    </location>
</feature>
<feature type="transmembrane region" description="Helical" evidence="6">
    <location>
        <begin position="6"/>
        <end position="28"/>
    </location>
</feature>
<dbReference type="STRING" id="29448.QU41_30130"/>
<protein>
    <submittedName>
        <fullName evidence="7">Threonine/homoserine/homoserine lactone efflux protein</fullName>
    </submittedName>
</protein>
<evidence type="ECO:0000313" key="9">
    <source>
        <dbReference type="Proteomes" id="UP000673383"/>
    </source>
</evidence>
<keyword evidence="5 6" id="KW-0472">Membrane</keyword>
<comment type="subcellular location">
    <subcellularLocation>
        <location evidence="1">Cell membrane</location>
        <topology evidence="1">Multi-pass membrane protein</topology>
    </subcellularLocation>
</comment>
<dbReference type="OrthoDB" id="9812084at2"/>
<dbReference type="Proteomes" id="UP001565471">
    <property type="component" value="Unassembled WGS sequence"/>
</dbReference>
<reference evidence="8 10" key="2">
    <citation type="submission" date="2024-07" db="EMBL/GenBank/DDBJ databases">
        <title>Genomic Encyclopedia of Type Strains, Phase V (KMG-V): Genome sequencing to study the core and pangenomes of soil and plant-associated prokaryotes.</title>
        <authorList>
            <person name="Whitman W."/>
        </authorList>
    </citation>
    <scope>NUCLEOTIDE SEQUENCE [LARGE SCALE GENOMIC DNA]</scope>
    <source>
        <strain evidence="8 10">USDA 415</strain>
    </source>
</reference>
<keyword evidence="10" id="KW-1185">Reference proteome</keyword>
<evidence type="ECO:0000256" key="6">
    <source>
        <dbReference type="SAM" id="Phobius"/>
    </source>
</evidence>
<dbReference type="RefSeq" id="WP_018272994.1">
    <property type="nucleotide sequence ID" value="NZ_BJNL01000019.1"/>
</dbReference>
<evidence type="ECO:0000313" key="10">
    <source>
        <dbReference type="Proteomes" id="UP001565471"/>
    </source>
</evidence>
<sequence>MSNSLLFAFVVFAVVMFFTPGPNNIMLLSSGLTYGFRRTVPHIAGITVGFAFMVGAVGVGLGAVFLAYPVLQTILKYGGVVYLIYLAAVIALAEPPSADKDDRGGRGPMTFWGAAMFQWINAKGWVMVIGTITAYAAIAAFPWNIAIQVGLSLILGTVSCVVWALFGTALRPILTSPRAIRAFNVVMAILLLASLYPVFMDA</sequence>
<feature type="transmembrane region" description="Helical" evidence="6">
    <location>
        <begin position="149"/>
        <end position="170"/>
    </location>
</feature>
<dbReference type="EMBL" id="JAFICZ010000001">
    <property type="protein sequence ID" value="MBP1295452.1"/>
    <property type="molecule type" value="Genomic_DNA"/>
</dbReference>
<dbReference type="InterPro" id="IPR001123">
    <property type="entry name" value="LeuE-type"/>
</dbReference>
<dbReference type="AlphaFoldDB" id="A0A1E3ENU1"/>
<accession>A0A1E3ENU1</accession>
<feature type="transmembrane region" description="Helical" evidence="6">
    <location>
        <begin position="74"/>
        <end position="93"/>
    </location>
</feature>
<dbReference type="eggNOG" id="COG1280">
    <property type="taxonomic scope" value="Bacteria"/>
</dbReference>
<dbReference type="GeneID" id="92952906"/>
<dbReference type="EMBL" id="JBGBZA010000002">
    <property type="protein sequence ID" value="MEY9319058.1"/>
    <property type="molecule type" value="Genomic_DNA"/>
</dbReference>
<dbReference type="GO" id="GO:0033228">
    <property type="term" value="P:cysteine export across plasma membrane"/>
    <property type="evidence" value="ECO:0007669"/>
    <property type="project" value="TreeGrafter"/>
</dbReference>
<organism evidence="7 9">
    <name type="scientific">Bradyrhizobium elkanii</name>
    <dbReference type="NCBI Taxonomy" id="29448"/>
    <lineage>
        <taxon>Bacteria</taxon>
        <taxon>Pseudomonadati</taxon>
        <taxon>Pseudomonadota</taxon>
        <taxon>Alphaproteobacteria</taxon>
        <taxon>Hyphomicrobiales</taxon>
        <taxon>Nitrobacteraceae</taxon>
        <taxon>Bradyrhizobium</taxon>
    </lineage>
</organism>
<dbReference type="GO" id="GO:0005886">
    <property type="term" value="C:plasma membrane"/>
    <property type="evidence" value="ECO:0007669"/>
    <property type="project" value="UniProtKB-SubCell"/>
</dbReference>
<keyword evidence="4 6" id="KW-1133">Transmembrane helix</keyword>
<comment type="caution">
    <text evidence="7">The sequence shown here is derived from an EMBL/GenBank/DDBJ whole genome shotgun (WGS) entry which is preliminary data.</text>
</comment>
<evidence type="ECO:0000256" key="5">
    <source>
        <dbReference type="ARBA" id="ARBA00023136"/>
    </source>
</evidence>
<keyword evidence="2" id="KW-1003">Cell membrane</keyword>
<feature type="transmembrane region" description="Helical" evidence="6">
    <location>
        <begin position="40"/>
        <end position="68"/>
    </location>
</feature>
<evidence type="ECO:0000313" key="8">
    <source>
        <dbReference type="EMBL" id="MEY9319058.1"/>
    </source>
</evidence>
<evidence type="ECO:0000256" key="3">
    <source>
        <dbReference type="ARBA" id="ARBA00022692"/>
    </source>
</evidence>
<feature type="transmembrane region" description="Helical" evidence="6">
    <location>
        <begin position="182"/>
        <end position="199"/>
    </location>
</feature>